<evidence type="ECO:0000256" key="2">
    <source>
        <dbReference type="SAM" id="Phobius"/>
    </source>
</evidence>
<evidence type="ECO:0000256" key="1">
    <source>
        <dbReference type="SAM" id="MobiDB-lite"/>
    </source>
</evidence>
<dbReference type="STRING" id="1073089.A0A1L9S3Y9"/>
<gene>
    <name evidence="3" type="ORF">ASPWEDRAFT_167883</name>
</gene>
<dbReference type="GeneID" id="63746060"/>
<sequence>MDATLNLPQRPRPRSVGQDKLTPREYIEAISGYARQTLSASLYPGELYEKLARYLQDDGQTRPPEHTRAARPHEGKNRQTATLYTFSASGDRDVQTISTTEELCESLDSISGQNASDSGLAPRSSILFLRGYPSPEWLSTVGSMLQVDPVFFQRHLDIHSSFGKRNCFFSPSLPSTTEGMLSLPFITIGSDIHGTTSKGGQRDIDELRDQAIRDMDQYLHSLSTGRDVKPGDSIVREYHVHDASNFSMLQEMSIWVEKVSSGYVRKFGHPYAYIEDMINLTTTGLVWMDVGEDISQGPAGPWHRLQCSPPFVGRSPFYPTLQHLPKIALKWHKLSLAPDRQLRGKFAQSAAILHTDYGKALNKQLMAEDPFYALSELFIFSAFSISQFLNMVDVKVTSETGLGVVSHQQFKTHNLGYHKELLEKLARRLEETGRNIEQRGSPLWPRSVGVDQKSTEVAVSRLYRDYEVLLHRTNSLIKRCKDGMLMKMNQATITESKRAIQQAQKVEQLTVLAFFYAPLSFTASFFSMDQGTAGKGYWIWFAVSIPCLMFSYLVLGVIMRRFRNFRESH</sequence>
<name>A0A1L9S3Y9_ASPWE</name>
<keyword evidence="4" id="KW-1185">Reference proteome</keyword>
<dbReference type="EMBL" id="KV878209">
    <property type="protein sequence ID" value="OJJ41889.1"/>
    <property type="molecule type" value="Genomic_DNA"/>
</dbReference>
<evidence type="ECO:0000313" key="3">
    <source>
        <dbReference type="EMBL" id="OJJ41889.1"/>
    </source>
</evidence>
<keyword evidence="2" id="KW-1133">Transmembrane helix</keyword>
<feature type="region of interest" description="Disordered" evidence="1">
    <location>
        <begin position="1"/>
        <end position="21"/>
    </location>
</feature>
<feature type="compositionally biased region" description="Basic and acidic residues" evidence="1">
    <location>
        <begin position="57"/>
        <end position="77"/>
    </location>
</feature>
<keyword evidence="2" id="KW-0472">Membrane</keyword>
<feature type="region of interest" description="Disordered" evidence="1">
    <location>
        <begin position="57"/>
        <end position="79"/>
    </location>
</feature>
<proteinExistence type="predicted"/>
<dbReference type="VEuPathDB" id="FungiDB:ASPWEDRAFT_167883"/>
<protein>
    <submittedName>
        <fullName evidence="3">Uncharacterized protein</fullName>
    </submittedName>
</protein>
<organism evidence="3 4">
    <name type="scientific">Aspergillus wentii DTO 134E9</name>
    <dbReference type="NCBI Taxonomy" id="1073089"/>
    <lineage>
        <taxon>Eukaryota</taxon>
        <taxon>Fungi</taxon>
        <taxon>Dikarya</taxon>
        <taxon>Ascomycota</taxon>
        <taxon>Pezizomycotina</taxon>
        <taxon>Eurotiomycetes</taxon>
        <taxon>Eurotiomycetidae</taxon>
        <taxon>Eurotiales</taxon>
        <taxon>Aspergillaceae</taxon>
        <taxon>Aspergillus</taxon>
        <taxon>Aspergillus subgen. Cremei</taxon>
    </lineage>
</organism>
<keyword evidence="2" id="KW-0812">Transmembrane</keyword>
<dbReference type="AlphaFoldDB" id="A0A1L9S3Y9"/>
<dbReference type="Gene3D" id="1.20.58.340">
    <property type="entry name" value="Magnesium transport protein CorA, transmembrane region"/>
    <property type="match status" value="1"/>
</dbReference>
<dbReference type="OrthoDB" id="3231000at2759"/>
<accession>A0A1L9S3Y9</accession>
<dbReference type="RefSeq" id="XP_040695565.1">
    <property type="nucleotide sequence ID" value="XM_040830212.1"/>
</dbReference>
<feature type="transmembrane region" description="Helical" evidence="2">
    <location>
        <begin position="538"/>
        <end position="559"/>
    </location>
</feature>
<evidence type="ECO:0000313" key="4">
    <source>
        <dbReference type="Proteomes" id="UP000184383"/>
    </source>
</evidence>
<dbReference type="Proteomes" id="UP000184383">
    <property type="component" value="Unassembled WGS sequence"/>
</dbReference>
<reference evidence="4" key="1">
    <citation type="journal article" date="2017" name="Genome Biol.">
        <title>Comparative genomics reveals high biological diversity and specific adaptations in the industrially and medically important fungal genus Aspergillus.</title>
        <authorList>
            <person name="de Vries R.P."/>
            <person name="Riley R."/>
            <person name="Wiebenga A."/>
            <person name="Aguilar-Osorio G."/>
            <person name="Amillis S."/>
            <person name="Uchima C.A."/>
            <person name="Anderluh G."/>
            <person name="Asadollahi M."/>
            <person name="Askin M."/>
            <person name="Barry K."/>
            <person name="Battaglia E."/>
            <person name="Bayram O."/>
            <person name="Benocci T."/>
            <person name="Braus-Stromeyer S.A."/>
            <person name="Caldana C."/>
            <person name="Canovas D."/>
            <person name="Cerqueira G.C."/>
            <person name="Chen F."/>
            <person name="Chen W."/>
            <person name="Choi C."/>
            <person name="Clum A."/>
            <person name="Dos Santos R.A."/>
            <person name="Damasio A.R."/>
            <person name="Diallinas G."/>
            <person name="Emri T."/>
            <person name="Fekete E."/>
            <person name="Flipphi M."/>
            <person name="Freyberg S."/>
            <person name="Gallo A."/>
            <person name="Gournas C."/>
            <person name="Habgood R."/>
            <person name="Hainaut M."/>
            <person name="Harispe M.L."/>
            <person name="Henrissat B."/>
            <person name="Hilden K.S."/>
            <person name="Hope R."/>
            <person name="Hossain A."/>
            <person name="Karabika E."/>
            <person name="Karaffa L."/>
            <person name="Karanyi Z."/>
            <person name="Krasevec N."/>
            <person name="Kuo A."/>
            <person name="Kusch H."/>
            <person name="LaButti K."/>
            <person name="Lagendijk E.L."/>
            <person name="Lapidus A."/>
            <person name="Levasseur A."/>
            <person name="Lindquist E."/>
            <person name="Lipzen A."/>
            <person name="Logrieco A.F."/>
            <person name="MacCabe A."/>
            <person name="Maekelae M.R."/>
            <person name="Malavazi I."/>
            <person name="Melin P."/>
            <person name="Meyer V."/>
            <person name="Mielnichuk N."/>
            <person name="Miskei M."/>
            <person name="Molnar A.P."/>
            <person name="Mule G."/>
            <person name="Ngan C.Y."/>
            <person name="Orejas M."/>
            <person name="Orosz E."/>
            <person name="Ouedraogo J.P."/>
            <person name="Overkamp K.M."/>
            <person name="Park H.-S."/>
            <person name="Perrone G."/>
            <person name="Piumi F."/>
            <person name="Punt P.J."/>
            <person name="Ram A.F."/>
            <person name="Ramon A."/>
            <person name="Rauscher S."/>
            <person name="Record E."/>
            <person name="Riano-Pachon D.M."/>
            <person name="Robert V."/>
            <person name="Roehrig J."/>
            <person name="Ruller R."/>
            <person name="Salamov A."/>
            <person name="Salih N.S."/>
            <person name="Samson R.A."/>
            <person name="Sandor E."/>
            <person name="Sanguinetti M."/>
            <person name="Schuetze T."/>
            <person name="Sepcic K."/>
            <person name="Shelest E."/>
            <person name="Sherlock G."/>
            <person name="Sophianopoulou V."/>
            <person name="Squina F.M."/>
            <person name="Sun H."/>
            <person name="Susca A."/>
            <person name="Todd R.B."/>
            <person name="Tsang A."/>
            <person name="Unkles S.E."/>
            <person name="van de Wiele N."/>
            <person name="van Rossen-Uffink D."/>
            <person name="Oliveira J.V."/>
            <person name="Vesth T.C."/>
            <person name="Visser J."/>
            <person name="Yu J.-H."/>
            <person name="Zhou M."/>
            <person name="Andersen M.R."/>
            <person name="Archer D.B."/>
            <person name="Baker S.E."/>
            <person name="Benoit I."/>
            <person name="Brakhage A.A."/>
            <person name="Braus G.H."/>
            <person name="Fischer R."/>
            <person name="Frisvad J.C."/>
            <person name="Goldman G.H."/>
            <person name="Houbraken J."/>
            <person name="Oakley B."/>
            <person name="Pocsi I."/>
            <person name="Scazzocchio C."/>
            <person name="Seiboth B."/>
            <person name="vanKuyk P.A."/>
            <person name="Wortman J."/>
            <person name="Dyer P.S."/>
            <person name="Grigoriev I.V."/>
        </authorList>
    </citation>
    <scope>NUCLEOTIDE SEQUENCE [LARGE SCALE GENOMIC DNA]</scope>
    <source>
        <strain evidence="4">DTO 134E9</strain>
    </source>
</reference>